<dbReference type="InterPro" id="IPR018786">
    <property type="entry name" value="Mit_KHE1"/>
</dbReference>
<evidence type="ECO:0000313" key="3">
    <source>
        <dbReference type="Proteomes" id="UP000191024"/>
    </source>
</evidence>
<keyword evidence="1" id="KW-0812">Transmembrane</keyword>
<dbReference type="OrthoDB" id="5562676at2759"/>
<dbReference type="Proteomes" id="UP000191024">
    <property type="component" value="Chromosome E"/>
</dbReference>
<dbReference type="Pfam" id="PF10173">
    <property type="entry name" value="Mit_KHE1"/>
    <property type="match status" value="1"/>
</dbReference>
<dbReference type="GO" id="GO:0005743">
    <property type="term" value="C:mitochondrial inner membrane"/>
    <property type="evidence" value="ECO:0007669"/>
    <property type="project" value="TreeGrafter"/>
</dbReference>
<name>A0A1G4JPG1_9SACH</name>
<dbReference type="PANTHER" id="PTHR28062">
    <property type="entry name" value="K+-H+ EXCHANGE-LIKE PROTEIN"/>
    <property type="match status" value="1"/>
</dbReference>
<protein>
    <submittedName>
        <fullName evidence="2">LAMI_0E11276g1_1</fullName>
    </submittedName>
</protein>
<keyword evidence="3" id="KW-1185">Reference proteome</keyword>
<accession>A0A1G4JPG1</accession>
<dbReference type="GO" id="GO:1902600">
    <property type="term" value="P:proton transmembrane transport"/>
    <property type="evidence" value="ECO:0007669"/>
    <property type="project" value="TreeGrafter"/>
</dbReference>
<reference evidence="2 3" key="1">
    <citation type="submission" date="2016-03" db="EMBL/GenBank/DDBJ databases">
        <authorList>
            <person name="Devillers H."/>
        </authorList>
    </citation>
    <scope>NUCLEOTIDE SEQUENCE [LARGE SCALE GENOMIC DNA]</scope>
    <source>
        <strain evidence="2">CBS 11717</strain>
    </source>
</reference>
<dbReference type="AlphaFoldDB" id="A0A1G4JPG1"/>
<dbReference type="GO" id="GO:0006813">
    <property type="term" value="P:potassium ion transport"/>
    <property type="evidence" value="ECO:0007669"/>
    <property type="project" value="TreeGrafter"/>
</dbReference>
<dbReference type="PANTHER" id="PTHR28062:SF1">
    <property type="entry name" value="TRANSMEMBRANE PROTEIN"/>
    <property type="match status" value="1"/>
</dbReference>
<feature type="transmembrane region" description="Helical" evidence="1">
    <location>
        <begin position="183"/>
        <end position="208"/>
    </location>
</feature>
<keyword evidence="1" id="KW-1133">Transmembrane helix</keyword>
<dbReference type="EMBL" id="LT598465">
    <property type="protein sequence ID" value="SCU92616.1"/>
    <property type="molecule type" value="Genomic_DNA"/>
</dbReference>
<gene>
    <name evidence="2" type="ORF">LAMI_0E11276G</name>
</gene>
<keyword evidence="1" id="KW-0472">Membrane</keyword>
<sequence length="298" mass="34103">MSLVHRRFFSLRSPFIQQRLPTLQQCRQDPVKLIALPLTKTKSYIFFRYAPEYINTRSLAIKFEIKVARKATELWNKLQKSPKSYNKKIVSSITRLLDNTPWTENALRTVPSESYLLKRVVEQNQERTLSLAEYLKRGSSLTAEPVTLYYPADVLSESQIRANALQMWQTGIKYHKKYTIMSLLGIPLTLPLVLVPVLPNVPGFYLLYRAYCNFKAYCGAKHLESLFSSSHPSRVRFVAISNTEQVFTQPGGQKEAALLTPQNVDPILQALGCEDMKSALEKAIRQESKQVSRQDVSK</sequence>
<evidence type="ECO:0000313" key="2">
    <source>
        <dbReference type="EMBL" id="SCU92616.1"/>
    </source>
</evidence>
<organism evidence="2 3">
    <name type="scientific">Lachancea mirantina</name>
    <dbReference type="NCBI Taxonomy" id="1230905"/>
    <lineage>
        <taxon>Eukaryota</taxon>
        <taxon>Fungi</taxon>
        <taxon>Dikarya</taxon>
        <taxon>Ascomycota</taxon>
        <taxon>Saccharomycotina</taxon>
        <taxon>Saccharomycetes</taxon>
        <taxon>Saccharomycetales</taxon>
        <taxon>Saccharomycetaceae</taxon>
        <taxon>Lachancea</taxon>
    </lineage>
</organism>
<proteinExistence type="predicted"/>
<evidence type="ECO:0000256" key="1">
    <source>
        <dbReference type="SAM" id="Phobius"/>
    </source>
</evidence>